<keyword evidence="4" id="KW-1185">Reference proteome</keyword>
<evidence type="ECO:0000256" key="2">
    <source>
        <dbReference type="SAM" id="MobiDB-lite"/>
    </source>
</evidence>
<dbReference type="GeneID" id="62160223"/>
<gene>
    <name evidence="3" type="ORF">CkaCkLH20_04430</name>
</gene>
<dbReference type="PANTHER" id="PTHR43591:SF24">
    <property type="entry name" value="2-METHOXY-6-POLYPRENYL-1,4-BENZOQUINOL METHYLASE, MITOCHONDRIAL"/>
    <property type="match status" value="1"/>
</dbReference>
<evidence type="ECO:0000256" key="1">
    <source>
        <dbReference type="ARBA" id="ARBA00038158"/>
    </source>
</evidence>
<dbReference type="EMBL" id="JAATWM020000012">
    <property type="protein sequence ID" value="KAF9877854.1"/>
    <property type="molecule type" value="Genomic_DNA"/>
</dbReference>
<sequence length="352" mass="39540">MMEHRASETGAALASPRATSASATVNPGNQTQITTAENSDDVLAAEEVTDDAGSVAHESIASSTTSVTESVLQYREENGRTYHNRNAGYALPNDDRENERLDLQHNMFIRTFDERLGTAPPNDEGAQVRRVLDVGTGSGIWAMDFGDEHPEAEVLGVDLSPVQPVFVPPNVQFEIDNVNEPWTYSESFDYIHSRLMNGSVLDWKAFVKQCYDNLEPGGYLELNEGDIAPVCDDDTLPADCSLMKSVRLWHQALGIFGTPFKPSDRLKDVLVEVGFEDVHIKRFKWPTCGWPKDRKYKELGIWNYENLAPHWDGILMGALTRGLGWTREEVLVLAMEARKDFRDRNIHAYFNM</sequence>
<dbReference type="GO" id="GO:0032259">
    <property type="term" value="P:methylation"/>
    <property type="evidence" value="ECO:0007669"/>
    <property type="project" value="UniProtKB-KW"/>
</dbReference>
<dbReference type="Proteomes" id="UP000781932">
    <property type="component" value="Unassembled WGS sequence"/>
</dbReference>
<dbReference type="RefSeq" id="XP_038747315.1">
    <property type="nucleotide sequence ID" value="XM_038887149.1"/>
</dbReference>
<dbReference type="SUPFAM" id="SSF53335">
    <property type="entry name" value="S-adenosyl-L-methionine-dependent methyltransferases"/>
    <property type="match status" value="1"/>
</dbReference>
<comment type="caution">
    <text evidence="3">The sequence shown here is derived from an EMBL/GenBank/DDBJ whole genome shotgun (WGS) entry which is preliminary data.</text>
</comment>
<dbReference type="Gene3D" id="3.40.50.150">
    <property type="entry name" value="Vaccinia Virus protein VP39"/>
    <property type="match status" value="1"/>
</dbReference>
<dbReference type="PANTHER" id="PTHR43591">
    <property type="entry name" value="METHYLTRANSFERASE"/>
    <property type="match status" value="1"/>
</dbReference>
<feature type="region of interest" description="Disordered" evidence="2">
    <location>
        <begin position="76"/>
        <end position="96"/>
    </location>
</feature>
<proteinExistence type="inferred from homology"/>
<protein>
    <submittedName>
        <fullName evidence="3">Methyltransferase domain-containing protein</fullName>
    </submittedName>
</protein>
<reference evidence="3" key="2">
    <citation type="submission" date="2020-11" db="EMBL/GenBank/DDBJ databases">
        <title>Whole genome sequencing of Colletotrichum sp.</title>
        <authorList>
            <person name="Li H."/>
        </authorList>
    </citation>
    <scope>NUCLEOTIDE SEQUENCE</scope>
    <source>
        <strain evidence="3">CkLH20</strain>
    </source>
</reference>
<dbReference type="CDD" id="cd02440">
    <property type="entry name" value="AdoMet_MTases"/>
    <property type="match status" value="1"/>
</dbReference>
<dbReference type="OrthoDB" id="2013972at2759"/>
<evidence type="ECO:0000313" key="4">
    <source>
        <dbReference type="Proteomes" id="UP000781932"/>
    </source>
</evidence>
<feature type="compositionally biased region" description="Polar residues" evidence="2">
    <location>
        <begin position="17"/>
        <end position="37"/>
    </location>
</feature>
<organism evidence="3 4">
    <name type="scientific">Colletotrichum karsti</name>
    <dbReference type="NCBI Taxonomy" id="1095194"/>
    <lineage>
        <taxon>Eukaryota</taxon>
        <taxon>Fungi</taxon>
        <taxon>Dikarya</taxon>
        <taxon>Ascomycota</taxon>
        <taxon>Pezizomycotina</taxon>
        <taxon>Sordariomycetes</taxon>
        <taxon>Hypocreomycetidae</taxon>
        <taxon>Glomerellales</taxon>
        <taxon>Glomerellaceae</taxon>
        <taxon>Colletotrichum</taxon>
        <taxon>Colletotrichum boninense species complex</taxon>
    </lineage>
</organism>
<dbReference type="AlphaFoldDB" id="A0A9P6I8D6"/>
<accession>A0A9P6I8D6</accession>
<dbReference type="Pfam" id="PF13489">
    <property type="entry name" value="Methyltransf_23"/>
    <property type="match status" value="1"/>
</dbReference>
<name>A0A9P6I8D6_9PEZI</name>
<keyword evidence="3" id="KW-0489">Methyltransferase</keyword>
<dbReference type="GO" id="GO:0008168">
    <property type="term" value="F:methyltransferase activity"/>
    <property type="evidence" value="ECO:0007669"/>
    <property type="project" value="UniProtKB-KW"/>
</dbReference>
<keyword evidence="3" id="KW-0808">Transferase</keyword>
<comment type="similarity">
    <text evidence="1">Belongs to the methyltransferase superfamily. LaeA methyltransferase family.</text>
</comment>
<reference evidence="3" key="1">
    <citation type="submission" date="2020-03" db="EMBL/GenBank/DDBJ databases">
        <authorList>
            <person name="He L."/>
        </authorList>
    </citation>
    <scope>NUCLEOTIDE SEQUENCE</scope>
    <source>
        <strain evidence="3">CkLH20</strain>
    </source>
</reference>
<feature type="region of interest" description="Disordered" evidence="2">
    <location>
        <begin position="1"/>
        <end position="37"/>
    </location>
</feature>
<dbReference type="InterPro" id="IPR029063">
    <property type="entry name" value="SAM-dependent_MTases_sf"/>
</dbReference>
<evidence type="ECO:0000313" key="3">
    <source>
        <dbReference type="EMBL" id="KAF9877854.1"/>
    </source>
</evidence>